<reference evidence="4 5" key="1">
    <citation type="submission" date="2017-11" db="EMBL/GenBank/DDBJ databases">
        <title>Complete genome of a free-living desiccation-tolerant cyanobacterium and its photosynthetic adaptation to extreme terrestrial habitat.</title>
        <authorList>
            <person name="Shang J."/>
        </authorList>
    </citation>
    <scope>NUCLEOTIDE SEQUENCE [LARGE SCALE GENOMIC DNA]</scope>
    <source>
        <strain evidence="4 5">CCNUN1</strain>
    </source>
</reference>
<dbReference type="EMBL" id="CP024785">
    <property type="protein sequence ID" value="AUB42707.1"/>
    <property type="molecule type" value="Genomic_DNA"/>
</dbReference>
<dbReference type="KEGG" id="nfl:COO91_08853"/>
<dbReference type="SMART" id="SM00448">
    <property type="entry name" value="REC"/>
    <property type="match status" value="1"/>
</dbReference>
<dbReference type="Proteomes" id="UP000232003">
    <property type="component" value="Chromosome"/>
</dbReference>
<feature type="modified residue" description="4-aspartylphosphate" evidence="2">
    <location>
        <position position="67"/>
    </location>
</feature>
<dbReference type="InterPro" id="IPR050595">
    <property type="entry name" value="Bact_response_regulator"/>
</dbReference>
<feature type="domain" description="Response regulatory" evidence="3">
    <location>
        <begin position="18"/>
        <end position="136"/>
    </location>
</feature>
<dbReference type="SUPFAM" id="SSF52172">
    <property type="entry name" value="CheY-like"/>
    <property type="match status" value="1"/>
</dbReference>
<protein>
    <submittedName>
        <fullName evidence="4">DNA-binding response regulator, OmpR family, containings REC and winged-helix</fullName>
    </submittedName>
</protein>
<keyword evidence="5" id="KW-1185">Reference proteome</keyword>
<dbReference type="GO" id="GO:0003677">
    <property type="term" value="F:DNA binding"/>
    <property type="evidence" value="ECO:0007669"/>
    <property type="project" value="UniProtKB-KW"/>
</dbReference>
<evidence type="ECO:0000256" key="2">
    <source>
        <dbReference type="PROSITE-ProRule" id="PRU00169"/>
    </source>
</evidence>
<sequence length="146" mass="15974">MHINNKFSTNPSSLQGLRVLLVDNDVNFCNSFTPMLQSYGVSVQAAFLKEQALEIFMQWQPDVLLSDISTPNEDGYALIHQVRTLTGERGKVVPAIALTSTVTEDMYQHALLAGFSLCFAKPVVVDDFVAVLGILAIANKPLPHAN</sequence>
<dbReference type="Gene3D" id="3.40.50.2300">
    <property type="match status" value="1"/>
</dbReference>
<dbReference type="GO" id="GO:0000160">
    <property type="term" value="P:phosphorelay signal transduction system"/>
    <property type="evidence" value="ECO:0007669"/>
    <property type="project" value="InterPro"/>
</dbReference>
<keyword evidence="1 2" id="KW-0597">Phosphoprotein</keyword>
<evidence type="ECO:0000259" key="3">
    <source>
        <dbReference type="PROSITE" id="PS50110"/>
    </source>
</evidence>
<name>A0A2K8T4S8_9NOSO</name>
<dbReference type="PANTHER" id="PTHR44591:SF3">
    <property type="entry name" value="RESPONSE REGULATORY DOMAIN-CONTAINING PROTEIN"/>
    <property type="match status" value="1"/>
</dbReference>
<accession>A0A2K8T4S8</accession>
<proteinExistence type="predicted"/>
<evidence type="ECO:0000256" key="1">
    <source>
        <dbReference type="ARBA" id="ARBA00022553"/>
    </source>
</evidence>
<dbReference type="OrthoDB" id="1901654at2"/>
<evidence type="ECO:0000313" key="5">
    <source>
        <dbReference type="Proteomes" id="UP000232003"/>
    </source>
</evidence>
<dbReference type="PROSITE" id="PS50110">
    <property type="entry name" value="RESPONSE_REGULATORY"/>
    <property type="match status" value="1"/>
</dbReference>
<dbReference type="InterPro" id="IPR001789">
    <property type="entry name" value="Sig_transdc_resp-reg_receiver"/>
</dbReference>
<dbReference type="Pfam" id="PF00072">
    <property type="entry name" value="Response_reg"/>
    <property type="match status" value="1"/>
</dbReference>
<keyword evidence="4" id="KW-0238">DNA-binding</keyword>
<dbReference type="RefSeq" id="WP_100902641.1">
    <property type="nucleotide sequence ID" value="NZ_CAWNNC010000001.1"/>
</dbReference>
<gene>
    <name evidence="4" type="ORF">COO91_08853</name>
</gene>
<dbReference type="AlphaFoldDB" id="A0A2K8T4S8"/>
<dbReference type="PANTHER" id="PTHR44591">
    <property type="entry name" value="STRESS RESPONSE REGULATOR PROTEIN 1"/>
    <property type="match status" value="1"/>
</dbReference>
<dbReference type="InterPro" id="IPR011006">
    <property type="entry name" value="CheY-like_superfamily"/>
</dbReference>
<evidence type="ECO:0000313" key="4">
    <source>
        <dbReference type="EMBL" id="AUB42707.1"/>
    </source>
</evidence>
<organism evidence="4 5">
    <name type="scientific">Nostoc flagelliforme CCNUN1</name>
    <dbReference type="NCBI Taxonomy" id="2038116"/>
    <lineage>
        <taxon>Bacteria</taxon>
        <taxon>Bacillati</taxon>
        <taxon>Cyanobacteriota</taxon>
        <taxon>Cyanophyceae</taxon>
        <taxon>Nostocales</taxon>
        <taxon>Nostocaceae</taxon>
        <taxon>Nostoc</taxon>
    </lineage>
</organism>